<keyword evidence="2" id="KW-1185">Reference proteome</keyword>
<gene>
    <name evidence="1" type="ORF">AWC23_21240</name>
</gene>
<sequence length="77" mass="8778">MGIQNWRDAPQIHPSQIRVGDVIGTMKATDLRYTVKLISGPQTTPRQWTFFGRDNEGQQHTGTYGEDELVRRYAKAS</sequence>
<name>A0AAJ3NLS2_9MYCO</name>
<accession>A0AAJ3NLS2</accession>
<evidence type="ECO:0000313" key="1">
    <source>
        <dbReference type="EMBL" id="ORW68385.1"/>
    </source>
</evidence>
<comment type="caution">
    <text evidence="1">The sequence shown here is derived from an EMBL/GenBank/DDBJ whole genome shotgun (WGS) entry which is preliminary data.</text>
</comment>
<reference evidence="1 2" key="1">
    <citation type="submission" date="2016-01" db="EMBL/GenBank/DDBJ databases">
        <title>The new phylogeny of the genus Mycobacterium.</title>
        <authorList>
            <person name="Tarcisio F."/>
            <person name="Conor M."/>
            <person name="Antonella G."/>
            <person name="Elisabetta G."/>
            <person name="Giulia F.S."/>
            <person name="Sara T."/>
            <person name="Anna F."/>
            <person name="Clotilde B."/>
            <person name="Roberto B."/>
            <person name="Veronica D.S."/>
            <person name="Fabio R."/>
            <person name="Monica P."/>
            <person name="Olivier J."/>
            <person name="Enrico T."/>
            <person name="Nicola S."/>
        </authorList>
    </citation>
    <scope>NUCLEOTIDE SEQUENCE [LARGE SCALE GENOMIC DNA]</scope>
    <source>
        <strain evidence="1 2">DSM 44616</strain>
    </source>
</reference>
<dbReference type="AlphaFoldDB" id="A0AAJ3NLS2"/>
<organism evidence="1 2">
    <name type="scientific">Mycobacterium saskatchewanense</name>
    <dbReference type="NCBI Taxonomy" id="220927"/>
    <lineage>
        <taxon>Bacteria</taxon>
        <taxon>Bacillati</taxon>
        <taxon>Actinomycetota</taxon>
        <taxon>Actinomycetes</taxon>
        <taxon>Mycobacteriales</taxon>
        <taxon>Mycobacteriaceae</taxon>
        <taxon>Mycobacterium</taxon>
        <taxon>Mycobacterium simiae complex</taxon>
    </lineage>
</organism>
<dbReference type="RefSeq" id="WP_085257500.1">
    <property type="nucleotide sequence ID" value="NZ_AP022573.1"/>
</dbReference>
<protein>
    <submittedName>
        <fullName evidence="1">Uncharacterized protein</fullName>
    </submittedName>
</protein>
<proteinExistence type="predicted"/>
<evidence type="ECO:0000313" key="2">
    <source>
        <dbReference type="Proteomes" id="UP000193387"/>
    </source>
</evidence>
<dbReference type="EMBL" id="LQPR01000054">
    <property type="protein sequence ID" value="ORW68385.1"/>
    <property type="molecule type" value="Genomic_DNA"/>
</dbReference>
<dbReference type="Proteomes" id="UP000193387">
    <property type="component" value="Unassembled WGS sequence"/>
</dbReference>